<dbReference type="PANTHER" id="PTHR31836">
    <property type="match status" value="1"/>
</dbReference>
<name>A0A9N9GM39_9GLOM</name>
<evidence type="ECO:0000313" key="4">
    <source>
        <dbReference type="Proteomes" id="UP000789508"/>
    </source>
</evidence>
<keyword evidence="1 2" id="KW-0732">Signal</keyword>
<feature type="signal peptide" evidence="2">
    <location>
        <begin position="1"/>
        <end position="23"/>
    </location>
</feature>
<accession>A0A9N9GM39</accession>
<evidence type="ECO:0000256" key="2">
    <source>
        <dbReference type="SAM" id="SignalP"/>
    </source>
</evidence>
<feature type="chain" id="PRO_5040260647" evidence="2">
    <location>
        <begin position="24"/>
        <end position="126"/>
    </location>
</feature>
<dbReference type="InterPro" id="IPR036908">
    <property type="entry name" value="RlpA-like_sf"/>
</dbReference>
<protein>
    <submittedName>
        <fullName evidence="3">1061_t:CDS:1</fullName>
    </submittedName>
</protein>
<dbReference type="Gene3D" id="2.40.40.10">
    <property type="entry name" value="RlpA-like domain"/>
    <property type="match status" value="1"/>
</dbReference>
<sequence length="126" mass="13356">MLTQKSLTSLILVATGSVTVTVQDSCPNCGFGDLDLTLGAFNKIGDSNVGVGFVPRTWDWAEESGGGDSVSSAILTISAILPSSSPPSSSPIQILSMETTQPIKDLESRSYSLMGSLYQSFLYIWN</sequence>
<reference evidence="3" key="1">
    <citation type="submission" date="2021-06" db="EMBL/GenBank/DDBJ databases">
        <authorList>
            <person name="Kallberg Y."/>
            <person name="Tangrot J."/>
            <person name="Rosling A."/>
        </authorList>
    </citation>
    <scope>NUCLEOTIDE SEQUENCE</scope>
    <source>
        <strain evidence="3">FL130A</strain>
    </source>
</reference>
<dbReference type="CDD" id="cd22191">
    <property type="entry name" value="DPBB_RlpA_EXP_N-like"/>
    <property type="match status" value="1"/>
</dbReference>
<dbReference type="AlphaFoldDB" id="A0A9N9GM39"/>
<keyword evidence="4" id="KW-1185">Reference proteome</keyword>
<evidence type="ECO:0000256" key="1">
    <source>
        <dbReference type="ARBA" id="ARBA00022729"/>
    </source>
</evidence>
<evidence type="ECO:0000313" key="3">
    <source>
        <dbReference type="EMBL" id="CAG8611711.1"/>
    </source>
</evidence>
<dbReference type="SUPFAM" id="SSF50685">
    <property type="entry name" value="Barwin-like endoglucanases"/>
    <property type="match status" value="1"/>
</dbReference>
<organism evidence="3 4">
    <name type="scientific">Ambispora leptoticha</name>
    <dbReference type="NCBI Taxonomy" id="144679"/>
    <lineage>
        <taxon>Eukaryota</taxon>
        <taxon>Fungi</taxon>
        <taxon>Fungi incertae sedis</taxon>
        <taxon>Mucoromycota</taxon>
        <taxon>Glomeromycotina</taxon>
        <taxon>Glomeromycetes</taxon>
        <taxon>Archaeosporales</taxon>
        <taxon>Ambisporaceae</taxon>
        <taxon>Ambispora</taxon>
    </lineage>
</organism>
<dbReference type="EMBL" id="CAJVPS010005145">
    <property type="protein sequence ID" value="CAG8611711.1"/>
    <property type="molecule type" value="Genomic_DNA"/>
</dbReference>
<dbReference type="OrthoDB" id="623670at2759"/>
<gene>
    <name evidence="3" type="ORF">ALEPTO_LOCUS8589</name>
</gene>
<dbReference type="Proteomes" id="UP000789508">
    <property type="component" value="Unassembled WGS sequence"/>
</dbReference>
<proteinExistence type="predicted"/>
<comment type="caution">
    <text evidence="3">The sequence shown here is derived from an EMBL/GenBank/DDBJ whole genome shotgun (WGS) entry which is preliminary data.</text>
</comment>
<dbReference type="PANTHER" id="PTHR31836:SF28">
    <property type="entry name" value="SRCR DOMAIN-CONTAINING PROTEIN-RELATED"/>
    <property type="match status" value="1"/>
</dbReference>
<dbReference type="InterPro" id="IPR051477">
    <property type="entry name" value="Expansin_CellWall"/>
</dbReference>